<feature type="transmembrane region" description="Helical" evidence="17">
    <location>
        <begin position="4119"/>
        <end position="4137"/>
    </location>
</feature>
<feature type="signal peptide" evidence="18">
    <location>
        <begin position="1"/>
        <end position="38"/>
    </location>
</feature>
<feature type="chain" id="PRO_5018604697" description="Polycystic kidney disease 1a" evidence="18">
    <location>
        <begin position="39"/>
        <end position="4585"/>
    </location>
</feature>
<proteinExistence type="inferred from homology"/>
<dbReference type="PROSITE" id="PS50095">
    <property type="entry name" value="PLAT"/>
    <property type="match status" value="1"/>
</dbReference>
<feature type="region of interest" description="Disordered" evidence="16">
    <location>
        <begin position="2865"/>
        <end position="2899"/>
    </location>
</feature>
<evidence type="ECO:0000256" key="14">
    <source>
        <dbReference type="ARBA" id="ARBA00023273"/>
    </source>
</evidence>
<feature type="compositionally biased region" description="Basic and acidic residues" evidence="16">
    <location>
        <begin position="4439"/>
        <end position="4453"/>
    </location>
</feature>
<feature type="transmembrane region" description="Helical" evidence="17">
    <location>
        <begin position="4158"/>
        <end position="4177"/>
    </location>
</feature>
<feature type="domain" description="PKD" evidence="20">
    <location>
        <begin position="1393"/>
        <end position="1451"/>
    </location>
</feature>
<feature type="compositionally biased region" description="Low complexity" evidence="16">
    <location>
        <begin position="2868"/>
        <end position="2884"/>
    </location>
</feature>
<dbReference type="InterPro" id="IPR046791">
    <property type="entry name" value="Polycystin_dom"/>
</dbReference>
<evidence type="ECO:0000256" key="1">
    <source>
        <dbReference type="ARBA" id="ARBA00004138"/>
    </source>
</evidence>
<protein>
    <recommendedName>
        <fullName evidence="27">Polycystic kidney disease 1a</fullName>
    </recommendedName>
</protein>
<name>A0A3Q3J8M2_MONAL</name>
<dbReference type="Proteomes" id="UP000261600">
    <property type="component" value="Unplaced"/>
</dbReference>
<evidence type="ECO:0000313" key="26">
    <source>
        <dbReference type="Proteomes" id="UP000261600"/>
    </source>
</evidence>
<dbReference type="CDD" id="cd00037">
    <property type="entry name" value="CLECT"/>
    <property type="match status" value="1"/>
</dbReference>
<feature type="domain" description="PKD" evidence="20">
    <location>
        <begin position="1136"/>
        <end position="1206"/>
    </location>
</feature>
<dbReference type="GO" id="GO:0006816">
    <property type="term" value="P:calcium ion transport"/>
    <property type="evidence" value="ECO:0007669"/>
    <property type="project" value="TreeGrafter"/>
</dbReference>
<feature type="transmembrane region" description="Helical" evidence="17">
    <location>
        <begin position="4067"/>
        <end position="4088"/>
    </location>
</feature>
<evidence type="ECO:0000256" key="4">
    <source>
        <dbReference type="ARBA" id="ARBA00022475"/>
    </source>
</evidence>
<dbReference type="STRING" id="43700.ENSMALP00000009787"/>
<feature type="domain" description="PLAT" evidence="21">
    <location>
        <begin position="3288"/>
        <end position="3403"/>
    </location>
</feature>
<reference evidence="25" key="1">
    <citation type="submission" date="2025-08" db="UniProtKB">
        <authorList>
            <consortium name="Ensembl"/>
        </authorList>
    </citation>
    <scope>IDENTIFICATION</scope>
</reference>
<dbReference type="InterPro" id="IPR000483">
    <property type="entry name" value="Cys-rich_flank_reg_C"/>
</dbReference>
<feature type="domain" description="PKD" evidence="20">
    <location>
        <begin position="1319"/>
        <end position="1364"/>
    </location>
</feature>
<dbReference type="Ensembl" id="ENSMALT00000009992.1">
    <property type="protein sequence ID" value="ENSMALP00000009787.1"/>
    <property type="gene ID" value="ENSMALG00000006890.1"/>
</dbReference>
<keyword evidence="5" id="KW-0433">Leucine-rich repeat</keyword>
<feature type="domain" description="PKD" evidence="20">
    <location>
        <begin position="335"/>
        <end position="385"/>
    </location>
</feature>
<feature type="transmembrane region" description="Helical" evidence="17">
    <location>
        <begin position="3755"/>
        <end position="3774"/>
    </location>
</feature>
<dbReference type="PANTHER" id="PTHR46730">
    <property type="entry name" value="POLYCYSTIN-1"/>
    <property type="match status" value="1"/>
</dbReference>
<evidence type="ECO:0000259" key="20">
    <source>
        <dbReference type="PROSITE" id="PS50093"/>
    </source>
</evidence>
<dbReference type="InterPro" id="IPR002889">
    <property type="entry name" value="WSC_carb-bd"/>
</dbReference>
<dbReference type="Pfam" id="PF00059">
    <property type="entry name" value="Lectin_C"/>
    <property type="match status" value="1"/>
</dbReference>
<evidence type="ECO:0000259" key="21">
    <source>
        <dbReference type="PROSITE" id="PS50095"/>
    </source>
</evidence>
<evidence type="ECO:0000256" key="12">
    <source>
        <dbReference type="ARBA" id="ARBA00023157"/>
    </source>
</evidence>
<evidence type="ECO:0008006" key="27">
    <source>
        <dbReference type="Google" id="ProtNLM"/>
    </source>
</evidence>
<dbReference type="InterPro" id="IPR013122">
    <property type="entry name" value="PKD1_2_channel"/>
</dbReference>
<dbReference type="GO" id="GO:0005929">
    <property type="term" value="C:cilium"/>
    <property type="evidence" value="ECO:0007669"/>
    <property type="project" value="UniProtKB-SubCell"/>
</dbReference>
<feature type="region of interest" description="Disordered" evidence="16">
    <location>
        <begin position="3564"/>
        <end position="3587"/>
    </location>
</feature>
<dbReference type="InterPro" id="IPR002859">
    <property type="entry name" value="PKD/REJ-like"/>
</dbReference>
<comment type="subcellular location">
    <subcellularLocation>
        <location evidence="2">Cell membrane</location>
        <topology evidence="2">Multi-pass membrane protein</topology>
    </subcellularLocation>
    <subcellularLocation>
        <location evidence="1">Cell projection</location>
        <location evidence="1">Cilium</location>
    </subcellularLocation>
</comment>
<accession>A0A3Q3J8M2</accession>
<feature type="transmembrane region" description="Helical" evidence="17">
    <location>
        <begin position="4227"/>
        <end position="4249"/>
    </location>
</feature>
<organism evidence="25 26">
    <name type="scientific">Monopterus albus</name>
    <name type="common">Swamp eel</name>
    <dbReference type="NCBI Taxonomy" id="43700"/>
    <lineage>
        <taxon>Eukaryota</taxon>
        <taxon>Metazoa</taxon>
        <taxon>Chordata</taxon>
        <taxon>Craniata</taxon>
        <taxon>Vertebrata</taxon>
        <taxon>Euteleostomi</taxon>
        <taxon>Actinopterygii</taxon>
        <taxon>Neopterygii</taxon>
        <taxon>Teleostei</taxon>
        <taxon>Neoteleostei</taxon>
        <taxon>Acanthomorphata</taxon>
        <taxon>Anabantaria</taxon>
        <taxon>Synbranchiformes</taxon>
        <taxon>Synbranchidae</taxon>
        <taxon>Monopterus</taxon>
    </lineage>
</organism>
<dbReference type="Pfam" id="PF01477">
    <property type="entry name" value="PLAT"/>
    <property type="match status" value="1"/>
</dbReference>
<dbReference type="CDD" id="cd00146">
    <property type="entry name" value="PKD"/>
    <property type="match status" value="10"/>
</dbReference>
<dbReference type="FunFam" id="2.60.40.10:FF:002088">
    <property type="entry name" value="Polycystic kidney disease 1a"/>
    <property type="match status" value="1"/>
</dbReference>
<dbReference type="PROSITE" id="PS51212">
    <property type="entry name" value="WSC"/>
    <property type="match status" value="1"/>
</dbReference>
<dbReference type="PANTHER" id="PTHR46730:SF3">
    <property type="entry name" value="POLYCYSTIN-1"/>
    <property type="match status" value="1"/>
</dbReference>
<comment type="caution">
    <text evidence="15">Lacks conserved residue(s) required for the propagation of feature annotation.</text>
</comment>
<feature type="compositionally biased region" description="Basic residues" evidence="16">
    <location>
        <begin position="4454"/>
        <end position="4465"/>
    </location>
</feature>
<keyword evidence="14" id="KW-0966">Cell projection</keyword>
<dbReference type="Pfam" id="PF20519">
    <property type="entry name" value="Polycystin_dom"/>
    <property type="match status" value="1"/>
</dbReference>
<dbReference type="Gene3D" id="2.60.40.10">
    <property type="entry name" value="Immunoglobulins"/>
    <property type="match status" value="8"/>
</dbReference>
<keyword evidence="10" id="KW-0969">Cilium</keyword>
<feature type="transmembrane region" description="Helical" evidence="17">
    <location>
        <begin position="3729"/>
        <end position="3749"/>
    </location>
</feature>
<dbReference type="SMART" id="SM00034">
    <property type="entry name" value="CLECT"/>
    <property type="match status" value="1"/>
</dbReference>
<evidence type="ECO:0000256" key="6">
    <source>
        <dbReference type="ARBA" id="ARBA00022692"/>
    </source>
</evidence>
<feature type="transmembrane region" description="Helical" evidence="17">
    <location>
        <begin position="4036"/>
        <end position="4055"/>
    </location>
</feature>
<dbReference type="InterPro" id="IPR000601">
    <property type="entry name" value="PKD_dom"/>
</dbReference>
<evidence type="ECO:0000313" key="25">
    <source>
        <dbReference type="Ensembl" id="ENSMALP00000009787.1"/>
    </source>
</evidence>
<feature type="domain" description="PKD" evidence="20">
    <location>
        <begin position="1466"/>
        <end position="1554"/>
    </location>
</feature>
<dbReference type="InterPro" id="IPR001024">
    <property type="entry name" value="PLAT/LH2_dom"/>
</dbReference>
<dbReference type="InterPro" id="IPR022409">
    <property type="entry name" value="PKD/Chitinase_dom"/>
</dbReference>
<dbReference type="InterPro" id="IPR000203">
    <property type="entry name" value="GPS"/>
</dbReference>
<feature type="domain" description="WSC" evidence="24">
    <location>
        <begin position="221"/>
        <end position="318"/>
    </location>
</feature>
<feature type="transmembrane region" description="Helical" evidence="17">
    <location>
        <begin position="3451"/>
        <end position="3472"/>
    </location>
</feature>
<dbReference type="InterPro" id="IPR013783">
    <property type="entry name" value="Ig-like_fold"/>
</dbReference>
<dbReference type="SMART" id="SM00321">
    <property type="entry name" value="WSC"/>
    <property type="match status" value="1"/>
</dbReference>
<keyword evidence="12" id="KW-1015">Disulfide bond</keyword>
<dbReference type="PROSITE" id="PS50093">
    <property type="entry name" value="PKD"/>
    <property type="match status" value="8"/>
</dbReference>
<feature type="transmembrane region" description="Helical" evidence="17">
    <location>
        <begin position="3841"/>
        <end position="3860"/>
    </location>
</feature>
<dbReference type="Gene3D" id="3.10.100.10">
    <property type="entry name" value="Mannose-Binding Protein A, subunit A"/>
    <property type="match status" value="1"/>
</dbReference>
<keyword evidence="4" id="KW-1003">Cell membrane</keyword>
<feature type="domain" description="PKD" evidence="20">
    <location>
        <begin position="1574"/>
        <end position="1638"/>
    </location>
</feature>
<keyword evidence="7 18" id="KW-0732">Signal</keyword>
<keyword evidence="9 17" id="KW-1133">Transmembrane helix</keyword>
<evidence type="ECO:0000256" key="2">
    <source>
        <dbReference type="ARBA" id="ARBA00004651"/>
    </source>
</evidence>
<evidence type="ECO:0000256" key="15">
    <source>
        <dbReference type="PROSITE-ProRule" id="PRU00152"/>
    </source>
</evidence>
<dbReference type="Gene3D" id="3.80.10.10">
    <property type="entry name" value="Ribonuclease Inhibitor"/>
    <property type="match status" value="1"/>
</dbReference>
<feature type="domain" description="REJ" evidence="23">
    <location>
        <begin position="2242"/>
        <end position="2995"/>
    </location>
</feature>
<evidence type="ECO:0000256" key="9">
    <source>
        <dbReference type="ARBA" id="ARBA00022989"/>
    </source>
</evidence>
<feature type="domain" description="PKD" evidence="20">
    <location>
        <begin position="2182"/>
        <end position="2239"/>
    </location>
</feature>
<dbReference type="SUPFAM" id="SSF52058">
    <property type="entry name" value="L domain-like"/>
    <property type="match status" value="1"/>
</dbReference>
<dbReference type="SUPFAM" id="SSF49723">
    <property type="entry name" value="Lipase/lipooxygenase domain (PLAT/LH2 domain)"/>
    <property type="match status" value="1"/>
</dbReference>
<keyword evidence="13" id="KW-0325">Glycoprotein</keyword>
<dbReference type="SUPFAM" id="SSF56436">
    <property type="entry name" value="C-type lectin-like"/>
    <property type="match status" value="1"/>
</dbReference>
<evidence type="ECO:0000256" key="8">
    <source>
        <dbReference type="ARBA" id="ARBA00022737"/>
    </source>
</evidence>
<dbReference type="InterPro" id="IPR032675">
    <property type="entry name" value="LRR_dom_sf"/>
</dbReference>
<dbReference type="InterPro" id="IPR057244">
    <property type="entry name" value="GAIN_B"/>
</dbReference>
<dbReference type="InterPro" id="IPR006228">
    <property type="entry name" value="Polycystin_cat"/>
</dbReference>
<feature type="transmembrane region" description="Helical" evidence="17">
    <location>
        <begin position="3492"/>
        <end position="3514"/>
    </location>
</feature>
<dbReference type="PROSITE" id="PS51450">
    <property type="entry name" value="LRR"/>
    <property type="match status" value="1"/>
</dbReference>
<comment type="similarity">
    <text evidence="3">Belongs to the polycystin family.</text>
</comment>
<evidence type="ECO:0000256" key="7">
    <source>
        <dbReference type="ARBA" id="ARBA00022729"/>
    </source>
</evidence>
<evidence type="ECO:0000256" key="13">
    <source>
        <dbReference type="ARBA" id="ARBA00023180"/>
    </source>
</evidence>
<reference evidence="25" key="2">
    <citation type="submission" date="2025-09" db="UniProtKB">
        <authorList>
            <consortium name="Ensembl"/>
        </authorList>
    </citation>
    <scope>IDENTIFICATION</scope>
</reference>
<dbReference type="InterPro" id="IPR036392">
    <property type="entry name" value="PLAT/LH2_dom_sf"/>
</dbReference>
<dbReference type="Pfam" id="PF13855">
    <property type="entry name" value="LRR_8"/>
    <property type="match status" value="1"/>
</dbReference>
<dbReference type="InterPro" id="IPR000434">
    <property type="entry name" value="PC1"/>
</dbReference>
<dbReference type="InterPro" id="IPR014010">
    <property type="entry name" value="REJ_dom"/>
</dbReference>
<dbReference type="PROSITE" id="PS50221">
    <property type="entry name" value="GAIN_B"/>
    <property type="match status" value="1"/>
</dbReference>
<evidence type="ECO:0000259" key="23">
    <source>
        <dbReference type="PROSITE" id="PS51111"/>
    </source>
</evidence>
<feature type="domain" description="PKD" evidence="20">
    <location>
        <begin position="1225"/>
        <end position="1297"/>
    </location>
</feature>
<feature type="region of interest" description="Disordered" evidence="16">
    <location>
        <begin position="4301"/>
        <end position="4348"/>
    </location>
</feature>
<dbReference type="SMART" id="SM00082">
    <property type="entry name" value="LRRCT"/>
    <property type="match status" value="1"/>
</dbReference>
<evidence type="ECO:0000259" key="24">
    <source>
        <dbReference type="PROSITE" id="PS51212"/>
    </source>
</evidence>
<dbReference type="SUPFAM" id="SSF49299">
    <property type="entry name" value="PKD domain"/>
    <property type="match status" value="11"/>
</dbReference>
<dbReference type="InterPro" id="IPR035986">
    <property type="entry name" value="PKD_dom_sf"/>
</dbReference>
<evidence type="ECO:0000256" key="16">
    <source>
        <dbReference type="SAM" id="MobiDB-lite"/>
    </source>
</evidence>
<feature type="domain" description="GAIN-B" evidence="22">
    <location>
        <begin position="3086"/>
        <end position="3233"/>
    </location>
</feature>
<feature type="compositionally biased region" description="Pro residues" evidence="16">
    <location>
        <begin position="4321"/>
        <end position="4330"/>
    </location>
</feature>
<evidence type="ECO:0000256" key="10">
    <source>
        <dbReference type="ARBA" id="ARBA00023069"/>
    </source>
</evidence>
<dbReference type="InterPro" id="IPR016187">
    <property type="entry name" value="CTDL_fold"/>
</dbReference>
<feature type="compositionally biased region" description="Basic residues" evidence="16">
    <location>
        <begin position="4557"/>
        <end position="4571"/>
    </location>
</feature>
<dbReference type="InterPro" id="IPR016186">
    <property type="entry name" value="C-type_lectin-like/link_sf"/>
</dbReference>
<evidence type="ECO:0000259" key="19">
    <source>
        <dbReference type="PROSITE" id="PS50041"/>
    </source>
</evidence>
<feature type="region of interest" description="Disordered" evidence="16">
    <location>
        <begin position="4425"/>
        <end position="4585"/>
    </location>
</feature>
<keyword evidence="6 17" id="KW-0812">Transmembrane</keyword>
<dbReference type="InterPro" id="IPR001611">
    <property type="entry name" value="Leu-rich_rpt"/>
</dbReference>
<dbReference type="GO" id="GO:0005886">
    <property type="term" value="C:plasma membrane"/>
    <property type="evidence" value="ECO:0007669"/>
    <property type="project" value="UniProtKB-SubCell"/>
</dbReference>
<keyword evidence="26" id="KW-1185">Reference proteome</keyword>
<feature type="transmembrane region" description="Helical" evidence="17">
    <location>
        <begin position="3245"/>
        <end position="3265"/>
    </location>
</feature>
<evidence type="ECO:0000259" key="22">
    <source>
        <dbReference type="PROSITE" id="PS50221"/>
    </source>
</evidence>
<feature type="domain" description="C-type lectin" evidence="19">
    <location>
        <begin position="461"/>
        <end position="575"/>
    </location>
</feature>
<dbReference type="Pfam" id="PF02010">
    <property type="entry name" value="REJ"/>
    <property type="match status" value="1"/>
</dbReference>
<dbReference type="NCBIfam" id="TIGR00864">
    <property type="entry name" value="PCC"/>
    <property type="match status" value="1"/>
</dbReference>
<dbReference type="CDD" id="cd01752">
    <property type="entry name" value="PLAT_polycystin"/>
    <property type="match status" value="1"/>
</dbReference>
<dbReference type="PRINTS" id="PR00500">
    <property type="entry name" value="POLYCYSTIN1"/>
</dbReference>
<dbReference type="InterPro" id="IPR042060">
    <property type="entry name" value="PLAT_polycystin1"/>
</dbReference>
<dbReference type="InterPro" id="IPR001304">
    <property type="entry name" value="C-type_lectin-like"/>
</dbReference>
<keyword evidence="11 17" id="KW-0472">Membrane</keyword>
<sequence>MPCGNGQTLSKRKHGVCVPRFSFFSSLLVALCCLEARGSGPQGDGDRSCSPCPVNCSCALAGLQPSCVVNCSNIGLERAPAAPPRAVSVCAFIYSHLNLICLCMCISVDLLNSMYHLSLRYLQGNRINVLPRGVFCCGPLSVLDLSNNQITTIEERICDNLCNLTQIDLSSNPFECDCKLFRLVSWLQEKGVRVRRPDAMLCNQPPELRHQPLLNVSLLTCLNYAACLEDSSSGGGGRSELVIFSSSTPGNFTREQCNSVCFAASHRYGGLGARHECLCSTNSEPNFISESQCSAACTKPNVMKECGWTLAHDVFAVDFSISLKPLPLQSVHDHISFSAASSVAPVMLSWDFGDLSSRVNATGTRVTTATHKYGLPGHYTVSLMAWAGHKEISARGEVNVTLPPKLELRCPPLAVANRSLEIKLVSWGAAGVDVDWKITKDDVQVAKASPHCPKDGMYYADSSHCFQIVPGELSWTDARQQCLDSGGDLAIVTSDALRNQLAPKVTHLVRGMWLGLSDVNSPGKLRWVNGSEAQEGEEGQPPRSQISRGNVCVSLDQGSQTRAHPCNAVRAYVCQYSPQVRVPDAGTYMIGLAVFPSHNPLHNAPSSPLSAPQPPSSGIEVLLFPALSFVQAGRLSSLEFVTQEFSSEVHVRFQTYRPHCHHLDLHVLLPSCGGPTCAPVAVCVPSDSSSSVPPPCPRLEQWCPFQRRCLPLSSVCQSSSCPNCTHGHRLPPGAMRPRYTLKNEVVFTLPAGPAAHILDLLVSRGDVIALQHDAGPSSLLRCQPSPHSQWQQPVLALNQTEWFWINNTRLSTDSSADPDVDPLLNVEALVEDGEGGWLEEVVCPVRVLYVGRSETQLQGAQLSAGLPQPGLYSLLVTSTEPSYPASASCPLRVVPPLGLTILHPTPRNGTLYLQPNDTRILLCVQSPYETKASQHGSNRSVTFQPEYPSEFSSSPALCRLVPSLGSAAEVTEPSLYVVLELSLPVEEERIPVQVELEAHNNVTEASLIIVVHLEEPLRGLVVRPHPAHRVLMESVVSYTALVLKGSNPTFKWTVDDKPYFTYYNTVLNVIYQHAATYKLTVTAMNHVSTLTEHFNVTVDRLQPMANLTVKGVPDVVPQGSNQTFTTSVLVDMSVAATFRWSFGDGGYEEWEYKPPYPPSLICPDSPNQVLLSSSVTYIYSQPGIYPALVSVSNHYENISQSINMSVYSILTHVDIQPEPKLLLSGKSADFEAHPFPSPYGIHYEWHFGDGSALMHGRRVAHTYAQCDIFTVCVLVNNTISSTKACREMFVYEEIEKLTARSSSPTELHSPTKVWAHLASGNNITWTFSMGDGTVYTTSEPCVSHNYIKDANYTVNVTAVNAVSSGWTVLLVQVYVFQVIKMEPSGCVQERTPVNFYAWVSGNESAHLYEWSFGDGSPNMTKHGSPRVSHTYLTSGNYHLSLLLSSEVNKATKANFFNWVCVQPALANVSLTLEKSHYTVGEEIRFQVRAEPEFNYSYQWDFGKEEDLVHIRGSGNGVTTYKNPGHYMVTVTIFNNVSTSNTSVVIDVLMPIGPIVIDHNGTKYNNLTLRAPYAFKTSSLASNVTYTWNFGDGNVLTSQNTHHTYNSSGNYNITLTAANTVSRNHTTLPVVVLAPIRGLTVSASLVNVPLNASVHFDARMEEGDGVRFSWILCDRCTSIPGTHTMFYTFRSVGTFNIIVTAENDIGTAQASIFLFVQRELEGLQILADEEAGGGGGIGLNGCCFATNRVLRLQAGLKEGTNMTFTWNLIRELDSSFNISGRTVEVNFSTPGPCDIFLRATNLLGHLSVNRTIHFLVPARGVYLHISNNPVAVNVPTNLTVLTMEGSNLQYLWNVTADTMQGNKHWKTHTFNSPGQKVVTVKVFNEVSAEVVSEIVHIQEVISGLTFTATNVTEQNYVATGANISLQGEVEAGTDVMWTWLLEGRTETGRKTSLIFQEPKTAIVTLNATNGVSGQVFSREFFVQDKIQGLELRASKKIAGVGENVEFTISMAAGSDVRLILSISGDATVTPQPNQTYVHNFSRVDTYMVNLTAHNQVSFKRRHLQVEVMEPVRGLSIQGSCAAIPVGEKRQFVAKILTGKPVSFLWTFDLHHHKASHMGKEVTYKPEEAGLLTIYLKAFNALHGQNITEHILVQNRLTTAVLSAQPGDTFINKTVTLVASVTPSSSPVGCLWDFGDGSTPVHTDTETVGYKYRRPGYYLVKVNCSNMVSWVLAQVEVTISVLECEEPEVQVVQAPRLTIWRSQATLVEASVDLKGCVCYGAQYFWQILSTPFCDYAKDYQIPSGAVTKPSQSVPVSVIHLPVEVDVRRLQLALPKMTLAARNYSLVFSLSYEGVPLRKDACLQLSVLASRLMPIIEGGTYRVWSRTQDLQLSAEKSFDPNMDPDKQSLLHYHWECQSTSKGPEHCSSLNFGLGSSGPVLGISGSELEAGVEYTFKLTISKDGMAPESTTQTVLVQSGHIPMVYLECVSCKAQSIYEVSQNSYVYLRGTCTNCQGFHRGRWSAMTLQNETLVLDSSSTTTGSDGMNLVLRQGVVRHGESYIFTLHVTDSSLDGEGAASITLHHNMPPAGGECHLRWGEEAGVQYGDGDSEVWRIRTLLDRVHFNCSGYIDLGVSETPLLYSLLVTRCREDYCEDFCVYKGSSPEHSVFLPPGFSSARHRVAVSITVEDHQGASITALNKSIEVVLPDPPPEYSSLPHWLSELTDSKLKKLLEQGDSQRVRELSLAFITVLNEYEQTRESARVSRDERGYRVRVRSNITRALTALDLATVNDIQQTSAALAQCTAVSREFICEECQNSTLNKLESMLEILQNDTKQGTVTPTEIADNILNIMGDLIHQVSQSAASQSYLQPSYMDSPSPSFTSSYSSSGEEQGGTLLDPSPSSLEPHPLRVAAKAYSLSSVLMLILMHARVLNEEPLVLRGAEIAATGKLADPQSLLCYHGNNSPECQRFSIPRAFNSSLGRVAAGNSVMQLLFQVESNPFPFNYVANYTISTEVASMEFRTENGTQIPISGLDDNLAITVAINNGSSGEVGAERSGTGRVPTTGAVNISHCDSVIVRVSTGNTNRQAGLFVQLNFTSLQGEEEDGEPYITAYLHSHEQPNEFNCTDRKRITLGMTREQHLDHRKYTFFLSPESYDTTLDYFINVSTPCSPGSQPEGVHLEVGVFASLCQYFSEREKQWRTDGMVPLAETNASRAVCRTRHLTAFAAGLFVPTNAISFKMPERSGAPSLVVLLVCVLGLLSYVVASAILHKLDQLDLRRAGVVPLCGQDALFKYEIQVKTGWTRGAGTTAHVGISLYGRESRSGHRHLDSRGAFTRNSLDIFHIATDTSLGSIWKIRIWHDNKGLSPAWLLQYVLVKDLQTGSSYYFLVEEWLSVDNERTDGRVEIEVEASEEAVLRKMPRLLQCELQRALCESHLWLSLWERPPRSPFTRLQRATCCAVLLQLFILANTLWYSIVVDKRSSPQAVSKMSSLNGETVAAGLVTCLIAYPLYLLVFTLFRMSRSKCVSVEQVPSQVDQESVEIDDFLDNSMAGSSFLFFNGESNSEETNVDLHTLSTKSEESWGTAEDETEDRDWPELLSDVSVVGEVGHGAGMPRLKRGQGSRHLGVDMAFNPDDDKGTDQRDKYFTSSDEDLIKHILADGQNFFPQTDESEMADLSSIFGDKTEVILLQKLNEPLPLETVRRDPPKTAFTSNTVMTDVCRPRRFPPWCGRTALWGSWAVISLANGVSIWAGHGFNQSVAMMWLISCFASFLCSCLLLEPLKVLCEAVYYAVCVRRLRPEDQDVLVEFPRVERVVQRVTRVRPPQGFALSQARHQARKIHMLHTMLKNFLVYTFFLLVVLLLNYSDSAKETHSLRLRTQLQQALHISEYHNVSSRGDILMWLNESLLPQLLDDSTLLRNTGSALLGTIRLRQIRDTQGETKIWLLSLPLSMRVYNSGDVVHELNRSLEEAASSLQQLRQLSWLDYRTRSVSVEFSLYNINTNLLAVFSFLFEFPVSERAQSSLDLLVITLWPITGLDLQLLLTIILLALVLYFLVRGILGFLREGYKYLLSAWRLLGICKLTLAASVCGLHLSRCTMAKQQWTLYMEHPRDAFTDFYPLARQTQMYTVVSALLLFILVLKASHQLRFLREWAVFGRALRRSVWELLGVTLALLLLVLAYSHTGHLLFHSTLDSYSSVSSACLSLLGADGRGLLSWCPAWAITGPSSTISSLVFHTTFAIFRLVLLWLIISVLMRNYRRARAELYRPAVDLQDYEMVELFLRRLKIWMGLSRAKEFRHKVRFEGMELPPSRSSSTSDCKSLCLPPLDGPDSPPTPDSVDAGSEASWHPASSSPCSLTEAPGVSLGLGLGLGLGLSPGVVVGGTSWREKAETEASLRRLLPTLDALLQQLDRVTMATEDLYHIECNLEQAQRKRRRKGRDSGSGGHKDSGDARREQKSGKEKHKGGKKGRRMNKDEHPKDCGNNAANPRKTPVPMSVPFLKPCPVSASTHTPGPLSSARPPVIAPPSTPVTDKPASDLSSLLRETLPSSSLFNHPAHTTIIPTRKRKRKPPPLKNKVHPNLDRHSPGHPKS</sequence>
<dbReference type="GO" id="GO:0005261">
    <property type="term" value="F:monoatomic cation channel activity"/>
    <property type="evidence" value="ECO:0007669"/>
    <property type="project" value="TreeGrafter"/>
</dbReference>
<dbReference type="SMART" id="SM00089">
    <property type="entry name" value="PKD"/>
    <property type="match status" value="15"/>
</dbReference>
<evidence type="ECO:0000256" key="17">
    <source>
        <dbReference type="SAM" id="Phobius"/>
    </source>
</evidence>
<evidence type="ECO:0000256" key="11">
    <source>
        <dbReference type="ARBA" id="ARBA00023136"/>
    </source>
</evidence>
<evidence type="ECO:0000256" key="3">
    <source>
        <dbReference type="ARBA" id="ARBA00007200"/>
    </source>
</evidence>
<dbReference type="PROSITE" id="PS51111">
    <property type="entry name" value="REJ"/>
    <property type="match status" value="1"/>
</dbReference>
<dbReference type="SMART" id="SM00303">
    <property type="entry name" value="GPS"/>
    <property type="match status" value="1"/>
</dbReference>
<dbReference type="SMART" id="SM00308">
    <property type="entry name" value="LH2"/>
    <property type="match status" value="1"/>
</dbReference>
<evidence type="ECO:0000256" key="5">
    <source>
        <dbReference type="ARBA" id="ARBA00022614"/>
    </source>
</evidence>
<dbReference type="PROSITE" id="PS50041">
    <property type="entry name" value="C_TYPE_LECTIN_2"/>
    <property type="match status" value="1"/>
</dbReference>
<dbReference type="Pfam" id="PF00801">
    <property type="entry name" value="PKD"/>
    <property type="match status" value="10"/>
</dbReference>
<evidence type="ECO:0000256" key="18">
    <source>
        <dbReference type="SAM" id="SignalP"/>
    </source>
</evidence>
<dbReference type="Pfam" id="PF08016">
    <property type="entry name" value="PKD_channel"/>
    <property type="match status" value="1"/>
</dbReference>
<keyword evidence="8" id="KW-0677">Repeat</keyword>
<dbReference type="FunFam" id="2.60.60.20:FF:000012">
    <property type="entry name" value="polycystin-1 isoform X2"/>
    <property type="match status" value="1"/>
</dbReference>
<dbReference type="Gene3D" id="2.60.60.20">
    <property type="entry name" value="PLAT/LH2 domain"/>
    <property type="match status" value="1"/>
</dbReference>